<gene>
    <name evidence="6" type="ORF">NWF35_07780</name>
</gene>
<dbReference type="Pfam" id="PF04140">
    <property type="entry name" value="ICMT"/>
    <property type="match status" value="1"/>
</dbReference>
<comment type="subcellular location">
    <subcellularLocation>
        <location evidence="1">Membrane</location>
        <topology evidence="1">Multi-pass membrane protein</topology>
    </subcellularLocation>
</comment>
<evidence type="ECO:0000256" key="5">
    <source>
        <dbReference type="SAM" id="Phobius"/>
    </source>
</evidence>
<keyword evidence="2 5" id="KW-0812">Transmembrane</keyword>
<dbReference type="PANTHER" id="PTHR12714:SF9">
    <property type="entry name" value="PROTEIN-S-ISOPRENYLCYSTEINE O-METHYLTRANSFERASE"/>
    <property type="match status" value="1"/>
</dbReference>
<keyword evidence="3 5" id="KW-1133">Transmembrane helix</keyword>
<dbReference type="EMBL" id="JANRHH010000031">
    <property type="protein sequence ID" value="MDN4593801.1"/>
    <property type="molecule type" value="Genomic_DNA"/>
</dbReference>
<accession>A0ABT8IM19</accession>
<dbReference type="Proteomes" id="UP001174196">
    <property type="component" value="Unassembled WGS sequence"/>
</dbReference>
<dbReference type="Gene3D" id="1.20.120.1630">
    <property type="match status" value="1"/>
</dbReference>
<dbReference type="PANTHER" id="PTHR12714">
    <property type="entry name" value="PROTEIN-S ISOPRENYLCYSTEINE O-METHYLTRANSFERASE"/>
    <property type="match status" value="1"/>
</dbReference>
<evidence type="ECO:0000313" key="6">
    <source>
        <dbReference type="EMBL" id="MDN4593801.1"/>
    </source>
</evidence>
<feature type="transmembrane region" description="Helical" evidence="5">
    <location>
        <begin position="115"/>
        <end position="148"/>
    </location>
</feature>
<evidence type="ECO:0000256" key="2">
    <source>
        <dbReference type="ARBA" id="ARBA00022692"/>
    </source>
</evidence>
<protein>
    <submittedName>
        <fullName evidence="6">Isoprenylcysteine carboxylmethyltransferase family protein</fullName>
    </submittedName>
</protein>
<keyword evidence="7" id="KW-1185">Reference proteome</keyword>
<dbReference type="InterPro" id="IPR007269">
    <property type="entry name" value="ICMT_MeTrfase"/>
</dbReference>
<sequence length="180" mass="20676">MIAFAYLPVVLYVGLEWLRKPPVKEIRQYCLSTYILGLALFLLAVAPTVIYVMDPKPTIGNPWFILGIVIGLSGVWIRASAMHTLGRLFSRFIGIQQGHHLVQSGWYRYIRHPGYLGTMLVFLGFAVSTLSITAVVVNLMVYLAAYSYRMSVEERMMEDQFGEAYRRYRKSSWRLIPLVF</sequence>
<name>A0ABT8IM19_9BACL</name>
<organism evidence="6 7">
    <name type="scientific">Polycladomyces subterraneus</name>
    <dbReference type="NCBI Taxonomy" id="1016997"/>
    <lineage>
        <taxon>Bacteria</taxon>
        <taxon>Bacillati</taxon>
        <taxon>Bacillota</taxon>
        <taxon>Bacilli</taxon>
        <taxon>Bacillales</taxon>
        <taxon>Thermoactinomycetaceae</taxon>
        <taxon>Polycladomyces</taxon>
    </lineage>
</organism>
<reference evidence="6" key="1">
    <citation type="submission" date="2022-08" db="EMBL/GenBank/DDBJ databases">
        <title>Polycladomyces zharkentsis sp. nov., a novel thermophilic CMC and starch-degrading bacterium isolated from a geothermal spring in Kazakhstan.</title>
        <authorList>
            <person name="Mashzhan A."/>
            <person name="Kistaubaeva A."/>
            <person name="Javier-Lopez R."/>
            <person name="Birkeland N.-K."/>
        </authorList>
    </citation>
    <scope>NUCLEOTIDE SEQUENCE</scope>
    <source>
        <strain evidence="6">KSR 13</strain>
    </source>
</reference>
<proteinExistence type="predicted"/>
<feature type="transmembrane region" description="Helical" evidence="5">
    <location>
        <begin position="63"/>
        <end position="81"/>
    </location>
</feature>
<feature type="transmembrane region" description="Helical" evidence="5">
    <location>
        <begin position="29"/>
        <end position="51"/>
    </location>
</feature>
<dbReference type="RefSeq" id="WP_301238484.1">
    <property type="nucleotide sequence ID" value="NZ_JANRHH010000031.1"/>
</dbReference>
<evidence type="ECO:0000256" key="1">
    <source>
        <dbReference type="ARBA" id="ARBA00004141"/>
    </source>
</evidence>
<dbReference type="PROSITE" id="PS50244">
    <property type="entry name" value="S5A_REDUCTASE"/>
    <property type="match status" value="1"/>
</dbReference>
<evidence type="ECO:0000256" key="3">
    <source>
        <dbReference type="ARBA" id="ARBA00022989"/>
    </source>
</evidence>
<evidence type="ECO:0000256" key="4">
    <source>
        <dbReference type="ARBA" id="ARBA00023136"/>
    </source>
</evidence>
<evidence type="ECO:0000313" key="7">
    <source>
        <dbReference type="Proteomes" id="UP001174196"/>
    </source>
</evidence>
<comment type="caution">
    <text evidence="6">The sequence shown here is derived from an EMBL/GenBank/DDBJ whole genome shotgun (WGS) entry which is preliminary data.</text>
</comment>
<keyword evidence="4 5" id="KW-0472">Membrane</keyword>